<dbReference type="GO" id="GO:0003862">
    <property type="term" value="F:3-isopropylmalate dehydrogenase activity"/>
    <property type="evidence" value="ECO:0007669"/>
    <property type="project" value="UniProtKB-UniRule"/>
</dbReference>
<dbReference type="AlphaFoldDB" id="I4B5R1"/>
<comment type="pathway">
    <text evidence="3 14 15">Amino-acid biosynthesis; L-leucine biosynthesis; L-leucine from 3-methyl-2-oxobutanoate: step 3/4.</text>
</comment>
<gene>
    <name evidence="14" type="primary">leuB</name>
    <name evidence="17" type="ordered locus">Turpa_1971</name>
</gene>
<evidence type="ECO:0000256" key="4">
    <source>
        <dbReference type="ARBA" id="ARBA00008319"/>
    </source>
</evidence>
<comment type="catalytic activity">
    <reaction evidence="1 14 15">
        <text>(2R,3S)-3-isopropylmalate + NAD(+) = 4-methyl-2-oxopentanoate + CO2 + NADH</text>
        <dbReference type="Rhea" id="RHEA:32271"/>
        <dbReference type="ChEBI" id="CHEBI:16526"/>
        <dbReference type="ChEBI" id="CHEBI:17865"/>
        <dbReference type="ChEBI" id="CHEBI:35121"/>
        <dbReference type="ChEBI" id="CHEBI:57540"/>
        <dbReference type="ChEBI" id="CHEBI:57945"/>
        <dbReference type="EC" id="1.1.1.85"/>
    </reaction>
</comment>
<comment type="caution">
    <text evidence="14">Lacks conserved residue(s) required for the propagation of feature annotation.</text>
</comment>
<feature type="binding site" evidence="14">
    <location>
        <position position="224"/>
    </location>
    <ligand>
        <name>Mg(2+)</name>
        <dbReference type="ChEBI" id="CHEBI:18420"/>
    </ligand>
</feature>
<comment type="cofactor">
    <cofactor evidence="2">
        <name>Mn(2+)</name>
        <dbReference type="ChEBI" id="CHEBI:29035"/>
    </cofactor>
</comment>
<dbReference type="KEGG" id="tpx:Turpa_1971"/>
<dbReference type="PROSITE" id="PS00470">
    <property type="entry name" value="IDH_IMDH"/>
    <property type="match status" value="1"/>
</dbReference>
<feature type="binding site" evidence="14">
    <location>
        <position position="248"/>
    </location>
    <ligand>
        <name>Mg(2+)</name>
        <dbReference type="ChEBI" id="CHEBI:18420"/>
    </ligand>
</feature>
<evidence type="ECO:0000256" key="15">
    <source>
        <dbReference type="RuleBase" id="RU004445"/>
    </source>
</evidence>
<dbReference type="GO" id="GO:0005829">
    <property type="term" value="C:cytosol"/>
    <property type="evidence" value="ECO:0007669"/>
    <property type="project" value="TreeGrafter"/>
</dbReference>
<dbReference type="InterPro" id="IPR019818">
    <property type="entry name" value="IsoCit/isopropylmalate_DH_CS"/>
</dbReference>
<evidence type="ECO:0000256" key="7">
    <source>
        <dbReference type="ARBA" id="ARBA00022605"/>
    </source>
</evidence>
<keyword evidence="6 14" id="KW-0432">Leucine biosynthesis</keyword>
<proteinExistence type="inferred from homology"/>
<evidence type="ECO:0000256" key="5">
    <source>
        <dbReference type="ARBA" id="ARBA00011738"/>
    </source>
</evidence>
<reference evidence="17 18" key="1">
    <citation type="submission" date="2012-06" db="EMBL/GenBank/DDBJ databases">
        <title>The complete chromosome of genome of Turneriella parva DSM 21527.</title>
        <authorList>
            <consortium name="US DOE Joint Genome Institute (JGI-PGF)"/>
            <person name="Lucas S."/>
            <person name="Han J."/>
            <person name="Lapidus A."/>
            <person name="Bruce D."/>
            <person name="Goodwin L."/>
            <person name="Pitluck S."/>
            <person name="Peters L."/>
            <person name="Kyrpides N."/>
            <person name="Mavromatis K."/>
            <person name="Ivanova N."/>
            <person name="Mikhailova N."/>
            <person name="Chertkov O."/>
            <person name="Detter J.C."/>
            <person name="Tapia R."/>
            <person name="Han C."/>
            <person name="Land M."/>
            <person name="Hauser L."/>
            <person name="Markowitz V."/>
            <person name="Cheng J.-F."/>
            <person name="Hugenholtz P."/>
            <person name="Woyke T."/>
            <person name="Wu D."/>
            <person name="Gronow S."/>
            <person name="Wellnitz S."/>
            <person name="Brambilla E."/>
            <person name="Klenk H.-P."/>
            <person name="Eisen J.A."/>
        </authorList>
    </citation>
    <scope>NUCLEOTIDE SEQUENCE [LARGE SCALE GENOMIC DNA]</scope>
    <source>
        <strain evidence="18">ATCC BAA-1111 / DSM 21527 / NCTC 11395 / H</strain>
    </source>
</reference>
<dbReference type="HAMAP" id="MF_01033">
    <property type="entry name" value="LeuB_type1"/>
    <property type="match status" value="1"/>
</dbReference>
<feature type="site" description="Important for catalysis" evidence="14">
    <location>
        <position position="192"/>
    </location>
</feature>
<evidence type="ECO:0000256" key="2">
    <source>
        <dbReference type="ARBA" id="ARBA00001936"/>
    </source>
</evidence>
<evidence type="ECO:0000313" key="18">
    <source>
        <dbReference type="Proteomes" id="UP000006048"/>
    </source>
</evidence>
<dbReference type="RefSeq" id="WP_014803125.1">
    <property type="nucleotide sequence ID" value="NC_018020.1"/>
</dbReference>
<feature type="binding site" evidence="14">
    <location>
        <position position="96"/>
    </location>
    <ligand>
        <name>substrate</name>
    </ligand>
</feature>
<dbReference type="STRING" id="869212.Turpa_1971"/>
<dbReference type="NCBIfam" id="TIGR00169">
    <property type="entry name" value="leuB"/>
    <property type="match status" value="1"/>
</dbReference>
<dbReference type="SUPFAM" id="SSF53659">
    <property type="entry name" value="Isocitrate/Isopropylmalate dehydrogenase-like"/>
    <property type="match status" value="1"/>
</dbReference>
<keyword evidence="9 14" id="KW-0460">Magnesium</keyword>
<dbReference type="FunFam" id="3.40.718.10:FF:000006">
    <property type="entry name" value="3-isopropylmalate dehydrogenase"/>
    <property type="match status" value="1"/>
</dbReference>
<sequence length="365" mass="39820">MKYDIAVLAGDYIGPEVMKAALEVLAKLSDEKDSFGFHEALVGGSAIDATGKALPAETLKTAEGAHAILFGSVGGPKWEHLPPAEQPERASLLPLRKHFSLYANLRPAIIYKELKEASPLRADIVGDGLDILILRELTGDVYFGEPKLRRGEGANEEALDTMIYKRYEIERIAHLAFQSARLRRKIVHSIDKANVLTSMVFWREVVTQVAKEYPDVTLHHQYVDNAAMQLIRWPSQFDVVLCPNMFGDILSDEASQITGSIGMLASASLGEQNKWGRDGLQFGLYEPAGGTAPDIAGKGIANPIAQILSAALLLRYSLKLEDKAVRIENAVKSAIAAGARTRDLTADSAKAISTAEMTQEIVKRL</sequence>
<feature type="binding site" evidence="14">
    <location>
        <position position="106"/>
    </location>
    <ligand>
        <name>substrate</name>
    </ligand>
</feature>
<feature type="binding site" evidence="14">
    <location>
        <begin position="75"/>
        <end position="88"/>
    </location>
    <ligand>
        <name>NAD(+)</name>
        <dbReference type="ChEBI" id="CHEBI:57540"/>
    </ligand>
</feature>
<dbReference type="OrthoDB" id="9806254at2"/>
<feature type="binding site" evidence="14">
    <location>
        <position position="252"/>
    </location>
    <ligand>
        <name>Mg(2+)</name>
        <dbReference type="ChEBI" id="CHEBI:18420"/>
    </ligand>
</feature>
<dbReference type="Proteomes" id="UP000006048">
    <property type="component" value="Chromosome"/>
</dbReference>
<dbReference type="GO" id="GO:0051287">
    <property type="term" value="F:NAD binding"/>
    <property type="evidence" value="ECO:0007669"/>
    <property type="project" value="InterPro"/>
</dbReference>
<evidence type="ECO:0000256" key="3">
    <source>
        <dbReference type="ARBA" id="ARBA00004762"/>
    </source>
</evidence>
<evidence type="ECO:0000259" key="16">
    <source>
        <dbReference type="SMART" id="SM01329"/>
    </source>
</evidence>
<evidence type="ECO:0000256" key="9">
    <source>
        <dbReference type="ARBA" id="ARBA00022842"/>
    </source>
</evidence>
<evidence type="ECO:0000256" key="13">
    <source>
        <dbReference type="ARBA" id="ARBA00023304"/>
    </source>
</evidence>
<feature type="binding site" evidence="14">
    <location>
        <position position="224"/>
    </location>
    <ligand>
        <name>substrate</name>
    </ligand>
</feature>
<evidence type="ECO:0000256" key="6">
    <source>
        <dbReference type="ARBA" id="ARBA00022430"/>
    </source>
</evidence>
<keyword evidence="12 14" id="KW-0464">Manganese</keyword>
<keyword evidence="7 14" id="KW-0028">Amino-acid biosynthesis</keyword>
<comment type="function">
    <text evidence="14 15">Catalyzes the oxidation of 3-carboxy-2-hydroxy-4-methylpentanoate (3-isopropylmalate) to 3-carboxy-4-methyl-2-oxopentanoate. The product decarboxylates to 4-methyl-2 oxopentanoate.</text>
</comment>
<keyword evidence="18" id="KW-1185">Reference proteome</keyword>
<dbReference type="InterPro" id="IPR004429">
    <property type="entry name" value="Isopropylmalate_DH"/>
</dbReference>
<keyword evidence="11 14" id="KW-0520">NAD</keyword>
<dbReference type="GO" id="GO:0000287">
    <property type="term" value="F:magnesium ion binding"/>
    <property type="evidence" value="ECO:0007669"/>
    <property type="project" value="InterPro"/>
</dbReference>
<dbReference type="HOGENOM" id="CLU_031953_0_3_12"/>
<dbReference type="Pfam" id="PF00180">
    <property type="entry name" value="Iso_dh"/>
    <property type="match status" value="1"/>
</dbReference>
<dbReference type="InterPro" id="IPR024084">
    <property type="entry name" value="IsoPropMal-DH-like_dom"/>
</dbReference>
<evidence type="ECO:0000256" key="1">
    <source>
        <dbReference type="ARBA" id="ARBA00000624"/>
    </source>
</evidence>
<comment type="subcellular location">
    <subcellularLocation>
        <location evidence="14">Cytoplasm</location>
    </subcellularLocation>
</comment>
<keyword evidence="8 14" id="KW-0479">Metal-binding</keyword>
<feature type="binding site" evidence="14">
    <location>
        <position position="135"/>
    </location>
    <ligand>
        <name>substrate</name>
    </ligand>
</feature>
<evidence type="ECO:0000256" key="14">
    <source>
        <dbReference type="HAMAP-Rule" id="MF_01033"/>
    </source>
</evidence>
<dbReference type="EMBL" id="CP002959">
    <property type="protein sequence ID" value="AFM12618.1"/>
    <property type="molecule type" value="Genomic_DNA"/>
</dbReference>
<dbReference type="Gene3D" id="3.40.718.10">
    <property type="entry name" value="Isopropylmalate Dehydrogenase"/>
    <property type="match status" value="1"/>
</dbReference>
<comment type="cofactor">
    <cofactor evidence="14 15">
        <name>Mg(2+)</name>
        <dbReference type="ChEBI" id="CHEBI:18420"/>
    </cofactor>
    <cofactor evidence="14 15">
        <name>Mn(2+)</name>
        <dbReference type="ChEBI" id="CHEBI:29035"/>
    </cofactor>
    <text evidence="14 15">Binds 1 Mg(2+) or Mn(2+) ion per subunit.</text>
</comment>
<comment type="subunit">
    <text evidence="5 14 15">Homodimer.</text>
</comment>
<evidence type="ECO:0000256" key="8">
    <source>
        <dbReference type="ARBA" id="ARBA00022723"/>
    </source>
</evidence>
<keyword evidence="13 14" id="KW-0100">Branched-chain amino acid biosynthesis</keyword>
<keyword evidence="14" id="KW-0963">Cytoplasm</keyword>
<name>I4B5R1_TURPD</name>
<evidence type="ECO:0000256" key="11">
    <source>
        <dbReference type="ARBA" id="ARBA00023027"/>
    </source>
</evidence>
<dbReference type="GO" id="GO:0009098">
    <property type="term" value="P:L-leucine biosynthetic process"/>
    <property type="evidence" value="ECO:0007669"/>
    <property type="project" value="UniProtKB-UniRule"/>
</dbReference>
<evidence type="ECO:0000256" key="10">
    <source>
        <dbReference type="ARBA" id="ARBA00023002"/>
    </source>
</evidence>
<dbReference type="UniPathway" id="UPA00048">
    <property type="reaction ID" value="UER00072"/>
</dbReference>
<organism evidence="17 18">
    <name type="scientific">Turneriella parva (strain ATCC BAA-1111 / DSM 21527 / NCTC 11395 / H)</name>
    <name type="common">Leptospira parva</name>
    <dbReference type="NCBI Taxonomy" id="869212"/>
    <lineage>
        <taxon>Bacteria</taxon>
        <taxon>Pseudomonadati</taxon>
        <taxon>Spirochaetota</taxon>
        <taxon>Spirochaetia</taxon>
        <taxon>Leptospirales</taxon>
        <taxon>Leptospiraceae</taxon>
        <taxon>Turneriella</taxon>
    </lineage>
</organism>
<dbReference type="PANTHER" id="PTHR42979">
    <property type="entry name" value="3-ISOPROPYLMALATE DEHYDROGENASE"/>
    <property type="match status" value="1"/>
</dbReference>
<dbReference type="PANTHER" id="PTHR42979:SF1">
    <property type="entry name" value="3-ISOPROPYLMALATE DEHYDROGENASE"/>
    <property type="match status" value="1"/>
</dbReference>
<dbReference type="PATRIC" id="fig|869212.3.peg.1975"/>
<feature type="domain" description="Isopropylmalate dehydrogenase-like" evidence="16">
    <location>
        <begin position="4"/>
        <end position="361"/>
    </location>
</feature>
<keyword evidence="10 14" id="KW-0560">Oxidoreductase</keyword>
<dbReference type="SMART" id="SM01329">
    <property type="entry name" value="Iso_dh"/>
    <property type="match status" value="1"/>
</dbReference>
<protein>
    <recommendedName>
        <fullName evidence="14">3-isopropylmalate dehydrogenase</fullName>
        <ecNumber evidence="14">1.1.1.85</ecNumber>
    </recommendedName>
    <alternativeName>
        <fullName evidence="14">3-IPM-DH</fullName>
    </alternativeName>
    <alternativeName>
        <fullName evidence="14">Beta-IPM dehydrogenase</fullName>
        <shortName evidence="14">IMDH</shortName>
    </alternativeName>
</protein>
<comment type="similarity">
    <text evidence="4 14">Belongs to the isocitrate and isopropylmalate dehydrogenases family. LeuB type 1 subfamily.</text>
</comment>
<dbReference type="EC" id="1.1.1.85" evidence="14"/>
<feature type="site" description="Important for catalysis" evidence="14">
    <location>
        <position position="142"/>
    </location>
</feature>
<evidence type="ECO:0000313" key="17">
    <source>
        <dbReference type="EMBL" id="AFM12618.1"/>
    </source>
</evidence>
<evidence type="ECO:0000256" key="12">
    <source>
        <dbReference type="ARBA" id="ARBA00023211"/>
    </source>
</evidence>
<accession>I4B5R1</accession>